<dbReference type="EMBL" id="BAABJO010000013">
    <property type="protein sequence ID" value="GAA5124777.1"/>
    <property type="molecule type" value="Genomic_DNA"/>
</dbReference>
<comment type="catalytic activity">
    <reaction evidence="1">
        <text>(4aS,6R)-4a-hydroxy-L-erythro-5,6,7,8-tetrahydrobiopterin = (6R)-L-erythro-6,7-dihydrobiopterin + H2O</text>
        <dbReference type="Rhea" id="RHEA:11920"/>
        <dbReference type="ChEBI" id="CHEBI:15377"/>
        <dbReference type="ChEBI" id="CHEBI:15642"/>
        <dbReference type="ChEBI" id="CHEBI:43120"/>
        <dbReference type="EC" id="4.2.1.96"/>
    </reaction>
</comment>
<dbReference type="Proteomes" id="UP001500804">
    <property type="component" value="Unassembled WGS sequence"/>
</dbReference>
<keyword evidence="5" id="KW-0456">Lyase</keyword>
<evidence type="ECO:0000256" key="3">
    <source>
        <dbReference type="ARBA" id="ARBA00013252"/>
    </source>
</evidence>
<proteinExistence type="inferred from homology"/>
<gene>
    <name evidence="6" type="ORF">GCM10023320_38320</name>
</gene>
<evidence type="ECO:0000256" key="1">
    <source>
        <dbReference type="ARBA" id="ARBA00001554"/>
    </source>
</evidence>
<dbReference type="PANTHER" id="PTHR12599">
    <property type="entry name" value="PTERIN-4-ALPHA-CARBINOLAMINE DEHYDRATASE"/>
    <property type="match status" value="1"/>
</dbReference>
<protein>
    <recommendedName>
        <fullName evidence="4">Putative pterin-4-alpha-carbinolamine dehydratase</fullName>
        <ecNumber evidence="3">4.2.1.96</ecNumber>
    </recommendedName>
</protein>
<accession>A0ABP9NL42</accession>
<comment type="similarity">
    <text evidence="2">Belongs to the pterin-4-alpha-carbinolamine dehydratase family.</text>
</comment>
<comment type="caution">
    <text evidence="6">The sequence shown here is derived from an EMBL/GenBank/DDBJ whole genome shotgun (WGS) entry which is preliminary data.</text>
</comment>
<dbReference type="Gene3D" id="3.30.1360.20">
    <property type="entry name" value="Transcriptional coactivator/pterin dehydratase"/>
    <property type="match status" value="1"/>
</dbReference>
<evidence type="ECO:0000256" key="5">
    <source>
        <dbReference type="ARBA" id="ARBA00023239"/>
    </source>
</evidence>
<dbReference type="InterPro" id="IPR036428">
    <property type="entry name" value="PCD_sf"/>
</dbReference>
<evidence type="ECO:0000256" key="2">
    <source>
        <dbReference type="ARBA" id="ARBA00006472"/>
    </source>
</evidence>
<reference evidence="7" key="1">
    <citation type="journal article" date="2019" name="Int. J. Syst. Evol. Microbiol.">
        <title>The Global Catalogue of Microorganisms (GCM) 10K type strain sequencing project: providing services to taxonomists for standard genome sequencing and annotation.</title>
        <authorList>
            <consortium name="The Broad Institute Genomics Platform"/>
            <consortium name="The Broad Institute Genome Sequencing Center for Infectious Disease"/>
            <person name="Wu L."/>
            <person name="Ma J."/>
        </authorList>
    </citation>
    <scope>NUCLEOTIDE SEQUENCE [LARGE SCALE GENOMIC DNA]</scope>
    <source>
        <strain evidence="7">JCM 18302</strain>
    </source>
</reference>
<keyword evidence="7" id="KW-1185">Reference proteome</keyword>
<organism evidence="6 7">
    <name type="scientific">Pseudonocardia adelaidensis</name>
    <dbReference type="NCBI Taxonomy" id="648754"/>
    <lineage>
        <taxon>Bacteria</taxon>
        <taxon>Bacillati</taxon>
        <taxon>Actinomycetota</taxon>
        <taxon>Actinomycetes</taxon>
        <taxon>Pseudonocardiales</taxon>
        <taxon>Pseudonocardiaceae</taxon>
        <taxon>Pseudonocardia</taxon>
    </lineage>
</organism>
<dbReference type="Pfam" id="PF01329">
    <property type="entry name" value="Pterin_4a"/>
    <property type="match status" value="1"/>
</dbReference>
<evidence type="ECO:0000313" key="7">
    <source>
        <dbReference type="Proteomes" id="UP001500804"/>
    </source>
</evidence>
<dbReference type="InterPro" id="IPR001533">
    <property type="entry name" value="Pterin_deHydtase"/>
</dbReference>
<dbReference type="RefSeq" id="WP_345606534.1">
    <property type="nucleotide sequence ID" value="NZ_BAABJO010000013.1"/>
</dbReference>
<dbReference type="EC" id="4.2.1.96" evidence="3"/>
<dbReference type="CDD" id="cd00488">
    <property type="entry name" value="PCD_DCoH"/>
    <property type="match status" value="1"/>
</dbReference>
<evidence type="ECO:0000256" key="4">
    <source>
        <dbReference type="ARBA" id="ARBA00021735"/>
    </source>
</evidence>
<name>A0ABP9NL42_9PSEU</name>
<dbReference type="NCBIfam" id="NF002017">
    <property type="entry name" value="PRK00823.1-2"/>
    <property type="match status" value="1"/>
</dbReference>
<sequence length="98" mass="10520">MPRLLDDDEITAALGGLPGWERDGDALVRIAELPSFPTAIAVVDRVAAIAEERDHHPDIDIRWRTLTFRCSTHSAGGITELDTALAASISQEVDAANA</sequence>
<evidence type="ECO:0000313" key="6">
    <source>
        <dbReference type="EMBL" id="GAA5124777.1"/>
    </source>
</evidence>
<dbReference type="PANTHER" id="PTHR12599:SF0">
    <property type="entry name" value="PTERIN-4-ALPHA-CARBINOLAMINE DEHYDRATASE"/>
    <property type="match status" value="1"/>
</dbReference>
<dbReference type="SUPFAM" id="SSF55248">
    <property type="entry name" value="PCD-like"/>
    <property type="match status" value="1"/>
</dbReference>